<evidence type="ECO:0000256" key="2">
    <source>
        <dbReference type="ARBA" id="ARBA00012438"/>
    </source>
</evidence>
<dbReference type="Gene3D" id="3.30.565.10">
    <property type="entry name" value="Histidine kinase-like ATPase, C-terminal domain"/>
    <property type="match status" value="1"/>
</dbReference>
<organism evidence="12 14">
    <name type="scientific">Brevibacillus composti</name>
    <dbReference type="NCBI Taxonomy" id="2796470"/>
    <lineage>
        <taxon>Bacteria</taxon>
        <taxon>Bacillati</taxon>
        <taxon>Bacillota</taxon>
        <taxon>Bacilli</taxon>
        <taxon>Bacillales</taxon>
        <taxon>Paenibacillaceae</taxon>
        <taxon>Brevibacillus</taxon>
    </lineage>
</organism>
<evidence type="ECO:0000259" key="10">
    <source>
        <dbReference type="PROSITE" id="PS50109"/>
    </source>
</evidence>
<evidence type="ECO:0000256" key="1">
    <source>
        <dbReference type="ARBA" id="ARBA00000085"/>
    </source>
</evidence>
<dbReference type="PROSITE" id="PS50109">
    <property type="entry name" value="HIS_KIN"/>
    <property type="match status" value="1"/>
</dbReference>
<dbReference type="KEGG" id="bcop:JD108_19230"/>
<dbReference type="SMART" id="SM00387">
    <property type="entry name" value="HATPase_c"/>
    <property type="match status" value="1"/>
</dbReference>
<evidence type="ECO:0000313" key="13">
    <source>
        <dbReference type="EMBL" id="QUO41050.1"/>
    </source>
</evidence>
<protein>
    <recommendedName>
        <fullName evidence="2">histidine kinase</fullName>
        <ecNumber evidence="2">2.7.13.3</ecNumber>
    </recommendedName>
</protein>
<keyword evidence="3" id="KW-0597">Phosphoprotein</keyword>
<dbReference type="SMART" id="SM00388">
    <property type="entry name" value="HisKA"/>
    <property type="match status" value="1"/>
</dbReference>
<keyword evidence="6" id="KW-0418">Kinase</keyword>
<dbReference type="CDD" id="cd00082">
    <property type="entry name" value="HisKA"/>
    <property type="match status" value="1"/>
</dbReference>
<dbReference type="InterPro" id="IPR036890">
    <property type="entry name" value="HATPase_C_sf"/>
</dbReference>
<evidence type="ECO:0000256" key="4">
    <source>
        <dbReference type="ARBA" id="ARBA00022679"/>
    </source>
</evidence>
<evidence type="ECO:0000256" key="6">
    <source>
        <dbReference type="ARBA" id="ARBA00022777"/>
    </source>
</evidence>
<evidence type="ECO:0000313" key="12">
    <source>
        <dbReference type="EMBL" id="QQE73966.1"/>
    </source>
</evidence>
<keyword evidence="9" id="KW-0175">Coiled coil</keyword>
<dbReference type="Proteomes" id="UP000595847">
    <property type="component" value="Chromosome"/>
</dbReference>
<reference evidence="13" key="2">
    <citation type="submission" date="2021-04" db="EMBL/GenBank/DDBJ databases">
        <title>Brevibacillus composti FJAT-54423, complete genome.</title>
        <authorList>
            <person name="Tang R."/>
        </authorList>
    </citation>
    <scope>NUCLEOTIDE SEQUENCE</scope>
    <source>
        <strain evidence="13">FJAT-54424</strain>
    </source>
</reference>
<keyword evidence="4" id="KW-0808">Transferase</keyword>
<evidence type="ECO:0000256" key="3">
    <source>
        <dbReference type="ARBA" id="ARBA00022553"/>
    </source>
</evidence>
<comment type="catalytic activity">
    <reaction evidence="1">
        <text>ATP + protein L-histidine = ADP + protein N-phospho-L-histidine.</text>
        <dbReference type="EC" id="2.7.13.3"/>
    </reaction>
</comment>
<dbReference type="Gene3D" id="3.30.750.24">
    <property type="entry name" value="STAS domain"/>
    <property type="match status" value="1"/>
</dbReference>
<sequence>MFSYKRGKEQKVDVKESHQLRNEVHLSQLASVGQIAAGIAHEVKNPLTAVKGFLQLLKENHDEMYVEIAQSELQNALATLENLLHVSKPDLENEPHQTVNLSVELEALVHLFQDQIYRVQIHKRFQDTDAYVFGKRNQLKKALFNLLKNSFEAIPEKGTITLEHKVVDDHVVVSIEDTGTGIPQEKLSLLGTPFFSTKLDGTGMGLTQVFSVIYQHGGRIQVYSKEGEGTRFVLSIPRESKKMTRGVVKMDLQLREDEELRDFFIHNREVFEECLLSEAANVREKIAEIHEVGNINLVANAHKLVLYIVDGRVHDVVSFAQQEGMSWAKNSLTLAFNLEWIQAVRRVLLDFLYNYDRMRNEGNSLESFYNREKQINKLVDQFLNYFIMSYSNYKDQLLQAQKELVDNLSVPLLPLTASMSILPLVGAVDEHRLSTIEDKVIAQIGATRIEVLIFDLSGVVHMETKVIHRFLDILGGISMMGCQAVITGIRPEIVKTMIANGITFENKAITKGTLQQALSEQLFKKE</sequence>
<dbReference type="InterPro" id="IPR003661">
    <property type="entry name" value="HisK_dim/P_dom"/>
</dbReference>
<name>A0A7T5JNC6_9BACL</name>
<dbReference type="Gene3D" id="1.10.287.130">
    <property type="match status" value="1"/>
</dbReference>
<feature type="coiled-coil region" evidence="9">
    <location>
        <begin position="54"/>
        <end position="86"/>
    </location>
</feature>
<gene>
    <name evidence="12" type="ORF">JD108_19230</name>
    <name evidence="13" type="ORF">KDJ56_19165</name>
</gene>
<feature type="domain" description="Histidine kinase" evidence="10">
    <location>
        <begin position="38"/>
        <end position="240"/>
    </location>
</feature>
<dbReference type="EMBL" id="CP073708">
    <property type="protein sequence ID" value="QUO41050.1"/>
    <property type="molecule type" value="Genomic_DNA"/>
</dbReference>
<evidence type="ECO:0000259" key="11">
    <source>
        <dbReference type="PROSITE" id="PS50801"/>
    </source>
</evidence>
<dbReference type="AlphaFoldDB" id="A0A7T5JNC6"/>
<dbReference type="InterPro" id="IPR003594">
    <property type="entry name" value="HATPase_dom"/>
</dbReference>
<dbReference type="GO" id="GO:0005524">
    <property type="term" value="F:ATP binding"/>
    <property type="evidence" value="ECO:0007669"/>
    <property type="project" value="UniProtKB-KW"/>
</dbReference>
<evidence type="ECO:0000313" key="14">
    <source>
        <dbReference type="Proteomes" id="UP000595847"/>
    </source>
</evidence>
<dbReference type="InterPro" id="IPR005467">
    <property type="entry name" value="His_kinase_dom"/>
</dbReference>
<dbReference type="EMBL" id="CP066308">
    <property type="protein sequence ID" value="QQE73966.1"/>
    <property type="molecule type" value="Genomic_DNA"/>
</dbReference>
<dbReference type="InterPro" id="IPR036513">
    <property type="entry name" value="STAS_dom_sf"/>
</dbReference>
<dbReference type="Pfam" id="PF00512">
    <property type="entry name" value="HisKA"/>
    <property type="match status" value="1"/>
</dbReference>
<dbReference type="PANTHER" id="PTHR43065">
    <property type="entry name" value="SENSOR HISTIDINE KINASE"/>
    <property type="match status" value="1"/>
</dbReference>
<dbReference type="PANTHER" id="PTHR43065:SF10">
    <property type="entry name" value="PEROXIDE STRESS-ACTIVATED HISTIDINE KINASE MAK3"/>
    <property type="match status" value="1"/>
</dbReference>
<keyword evidence="8" id="KW-0902">Two-component regulatory system</keyword>
<evidence type="ECO:0000313" key="15">
    <source>
        <dbReference type="Proteomes" id="UP000677234"/>
    </source>
</evidence>
<dbReference type="Proteomes" id="UP000677234">
    <property type="component" value="Chromosome"/>
</dbReference>
<evidence type="ECO:0000256" key="9">
    <source>
        <dbReference type="SAM" id="Coils"/>
    </source>
</evidence>
<dbReference type="PROSITE" id="PS50801">
    <property type="entry name" value="STAS"/>
    <property type="match status" value="1"/>
</dbReference>
<evidence type="ECO:0000256" key="7">
    <source>
        <dbReference type="ARBA" id="ARBA00022840"/>
    </source>
</evidence>
<reference evidence="12 14" key="1">
    <citation type="submission" date="2020-12" db="EMBL/GenBank/DDBJ databases">
        <title>strain FJAT-54423T represents a novel species of the genus Brevibacillus.</title>
        <authorList>
            <person name="Tang R."/>
        </authorList>
    </citation>
    <scope>NUCLEOTIDE SEQUENCE [LARGE SCALE GENOMIC DNA]</scope>
    <source>
        <strain evidence="12 14">FJAT-54423</strain>
    </source>
</reference>
<proteinExistence type="predicted"/>
<dbReference type="SUPFAM" id="SSF52091">
    <property type="entry name" value="SpoIIaa-like"/>
    <property type="match status" value="1"/>
</dbReference>
<evidence type="ECO:0000256" key="8">
    <source>
        <dbReference type="ARBA" id="ARBA00023012"/>
    </source>
</evidence>
<dbReference type="Pfam" id="PF02518">
    <property type="entry name" value="HATPase_c"/>
    <property type="match status" value="1"/>
</dbReference>
<dbReference type="SUPFAM" id="SSF47384">
    <property type="entry name" value="Homodimeric domain of signal transducing histidine kinase"/>
    <property type="match status" value="1"/>
</dbReference>
<keyword evidence="15" id="KW-1185">Reference proteome</keyword>
<dbReference type="InterPro" id="IPR002645">
    <property type="entry name" value="STAS_dom"/>
</dbReference>
<dbReference type="EC" id="2.7.13.3" evidence="2"/>
<dbReference type="InterPro" id="IPR036097">
    <property type="entry name" value="HisK_dim/P_sf"/>
</dbReference>
<feature type="domain" description="STAS" evidence="11">
    <location>
        <begin position="409"/>
        <end position="521"/>
    </location>
</feature>
<dbReference type="CDD" id="cd07041">
    <property type="entry name" value="STAS_RsbR_RsbS_like"/>
    <property type="match status" value="1"/>
</dbReference>
<dbReference type="GO" id="GO:0000155">
    <property type="term" value="F:phosphorelay sensor kinase activity"/>
    <property type="evidence" value="ECO:0007669"/>
    <property type="project" value="InterPro"/>
</dbReference>
<accession>A0A7T5JNC6</accession>
<keyword evidence="5" id="KW-0547">Nucleotide-binding</keyword>
<keyword evidence="7" id="KW-0067">ATP-binding</keyword>
<evidence type="ECO:0000256" key="5">
    <source>
        <dbReference type="ARBA" id="ARBA00022741"/>
    </source>
</evidence>
<dbReference type="InterPro" id="IPR004358">
    <property type="entry name" value="Sig_transdc_His_kin-like_C"/>
</dbReference>
<dbReference type="SUPFAM" id="SSF55874">
    <property type="entry name" value="ATPase domain of HSP90 chaperone/DNA topoisomerase II/histidine kinase"/>
    <property type="match status" value="1"/>
</dbReference>
<dbReference type="Pfam" id="PF01740">
    <property type="entry name" value="STAS"/>
    <property type="match status" value="1"/>
</dbReference>
<dbReference type="PRINTS" id="PR00344">
    <property type="entry name" value="BCTRLSENSOR"/>
</dbReference>